<comment type="caution">
    <text evidence="1">The sequence shown here is derived from an EMBL/GenBank/DDBJ whole genome shotgun (WGS) entry which is preliminary data.</text>
</comment>
<protein>
    <submittedName>
        <fullName evidence="1">Uncharacterized protein</fullName>
    </submittedName>
</protein>
<evidence type="ECO:0000313" key="2">
    <source>
        <dbReference type="Proteomes" id="UP000031668"/>
    </source>
</evidence>
<accession>A0A0C2M601</accession>
<sequence>MTMFYSMKDVRLEFLHWKGTDNVIVIIHPRQSVNVSISNKRIFVSRNEGKTYARKRYMNDGKPIYVERYIPTKDILVGISSTNHTILYLNMKLTLFATRIYDLFTYIYQSTFEASYFCKLEKTTYRVCFIVLSFIINEKKAIVKISYITLQ</sequence>
<dbReference type="EMBL" id="JWZT01004968">
    <property type="protein sequence ID" value="KII62485.1"/>
    <property type="molecule type" value="Genomic_DNA"/>
</dbReference>
<organism evidence="1 2">
    <name type="scientific">Thelohanellus kitauei</name>
    <name type="common">Myxosporean</name>
    <dbReference type="NCBI Taxonomy" id="669202"/>
    <lineage>
        <taxon>Eukaryota</taxon>
        <taxon>Metazoa</taxon>
        <taxon>Cnidaria</taxon>
        <taxon>Myxozoa</taxon>
        <taxon>Myxosporea</taxon>
        <taxon>Bivalvulida</taxon>
        <taxon>Platysporina</taxon>
        <taxon>Myxobolidae</taxon>
        <taxon>Thelohanellus</taxon>
    </lineage>
</organism>
<proteinExistence type="predicted"/>
<reference evidence="1 2" key="1">
    <citation type="journal article" date="2014" name="Genome Biol. Evol.">
        <title>The genome of the myxosporean Thelohanellus kitauei shows adaptations to nutrient acquisition within its fish host.</title>
        <authorList>
            <person name="Yang Y."/>
            <person name="Xiong J."/>
            <person name="Zhou Z."/>
            <person name="Huo F."/>
            <person name="Miao W."/>
            <person name="Ran C."/>
            <person name="Liu Y."/>
            <person name="Zhang J."/>
            <person name="Feng J."/>
            <person name="Wang M."/>
            <person name="Wang M."/>
            <person name="Wang L."/>
            <person name="Yao B."/>
        </authorList>
    </citation>
    <scope>NUCLEOTIDE SEQUENCE [LARGE SCALE GENOMIC DNA]</scope>
    <source>
        <strain evidence="1">Wuqing</strain>
    </source>
</reference>
<name>A0A0C2M601_THEKT</name>
<keyword evidence="2" id="KW-1185">Reference proteome</keyword>
<dbReference type="AlphaFoldDB" id="A0A0C2M601"/>
<evidence type="ECO:0000313" key="1">
    <source>
        <dbReference type="EMBL" id="KII62485.1"/>
    </source>
</evidence>
<gene>
    <name evidence="1" type="ORF">RF11_16123</name>
</gene>
<dbReference type="Proteomes" id="UP000031668">
    <property type="component" value="Unassembled WGS sequence"/>
</dbReference>